<feature type="domain" description="RecX third three-helical" evidence="8">
    <location>
        <begin position="225"/>
        <end position="271"/>
    </location>
</feature>
<dbReference type="GO" id="GO:0006282">
    <property type="term" value="P:regulation of DNA repair"/>
    <property type="evidence" value="ECO:0007669"/>
    <property type="project" value="UniProtKB-UniRule"/>
</dbReference>
<dbReference type="Proteomes" id="UP000051751">
    <property type="component" value="Unassembled WGS sequence"/>
</dbReference>
<dbReference type="PANTHER" id="PTHR33602:SF1">
    <property type="entry name" value="REGULATORY PROTEIN RECX FAMILY PROTEIN"/>
    <property type="match status" value="1"/>
</dbReference>
<dbReference type="InterPro" id="IPR036388">
    <property type="entry name" value="WH-like_DNA-bd_sf"/>
</dbReference>
<evidence type="ECO:0000313" key="11">
    <source>
        <dbReference type="EMBL" id="KRN31901.1"/>
    </source>
</evidence>
<evidence type="ECO:0000313" key="12">
    <source>
        <dbReference type="Proteomes" id="UP000051645"/>
    </source>
</evidence>
<accession>A0A0R2FIN6</accession>
<evidence type="ECO:0000259" key="7">
    <source>
        <dbReference type="Pfam" id="PF02631"/>
    </source>
</evidence>
<dbReference type="PATRIC" id="fig|81857.3.peg.1410"/>
<feature type="domain" description="RecX third three-helical" evidence="8">
    <location>
        <begin position="170"/>
        <end position="211"/>
    </location>
</feature>
<dbReference type="Gene3D" id="1.10.10.10">
    <property type="entry name" value="Winged helix-like DNA-binding domain superfamily/Winged helix DNA-binding domain"/>
    <property type="match status" value="4"/>
</dbReference>
<evidence type="ECO:0000313" key="13">
    <source>
        <dbReference type="Proteomes" id="UP000051751"/>
    </source>
</evidence>
<evidence type="ECO:0000256" key="5">
    <source>
        <dbReference type="ARBA" id="ARBA00022490"/>
    </source>
</evidence>
<sequence>MKRFTKRKAKMTKSEITKITTQKQKGRYNIFVDDEYAFSVGESVLIRYRLAKGLEVTPELRKQLEDADHFSRAYQLALHYLEHQLRTRWEIQKYLRDHEVSPAYQKQILYQLAEMGYVDDLHYAKSYVRTAANTSTKGPTVIRRKLREKGVKDDVIDAAMQEFQSDKRRENGLKLAQKLAKRYHRRSFVDQKRRVKQGLMTNGFSGDDATAIMEKLDLERDENAEDSALATEGEKVYRRYARRYEGRERDQKIKQALYRKGFTLGDINSFLAQKEDQNDN</sequence>
<gene>
    <name evidence="6" type="primary">recX</name>
    <name evidence="10" type="ORF">IV38_GL001400</name>
    <name evidence="11" type="ORF">IV40_GL001187</name>
</gene>
<dbReference type="InterPro" id="IPR003783">
    <property type="entry name" value="Regulatory_RecX"/>
</dbReference>
<dbReference type="Proteomes" id="UP000051645">
    <property type="component" value="Unassembled WGS sequence"/>
</dbReference>
<dbReference type="InterPro" id="IPR053926">
    <property type="entry name" value="RecX_HTH_1st"/>
</dbReference>
<dbReference type="EMBL" id="JQAT01000003">
    <property type="protein sequence ID" value="KRN28400.1"/>
    <property type="molecule type" value="Genomic_DNA"/>
</dbReference>
<dbReference type="NCBIfam" id="NF010733">
    <property type="entry name" value="PRK14135.1"/>
    <property type="match status" value="1"/>
</dbReference>
<comment type="subcellular location">
    <subcellularLocation>
        <location evidence="2 6">Cytoplasm</location>
    </subcellularLocation>
</comment>
<evidence type="ECO:0000256" key="3">
    <source>
        <dbReference type="ARBA" id="ARBA00009695"/>
    </source>
</evidence>
<keyword evidence="5 6" id="KW-0963">Cytoplasm</keyword>
<dbReference type="InterPro" id="IPR053924">
    <property type="entry name" value="RecX_HTH_2nd"/>
</dbReference>
<dbReference type="HAMAP" id="MF_01114">
    <property type="entry name" value="RecX"/>
    <property type="match status" value="1"/>
</dbReference>
<dbReference type="InterPro" id="IPR053925">
    <property type="entry name" value="RecX_HTH_3rd"/>
</dbReference>
<proteinExistence type="inferred from homology"/>
<dbReference type="PANTHER" id="PTHR33602">
    <property type="entry name" value="REGULATORY PROTEIN RECX FAMILY PROTEIN"/>
    <property type="match status" value="1"/>
</dbReference>
<evidence type="ECO:0000256" key="1">
    <source>
        <dbReference type="ARBA" id="ARBA00003529"/>
    </source>
</evidence>
<comment type="function">
    <text evidence="1 6">Modulates RecA activity.</text>
</comment>
<dbReference type="GO" id="GO:0005737">
    <property type="term" value="C:cytoplasm"/>
    <property type="evidence" value="ECO:0007669"/>
    <property type="project" value="UniProtKB-SubCell"/>
</dbReference>
<dbReference type="EMBL" id="JQAZ01000003">
    <property type="protein sequence ID" value="KRN31901.1"/>
    <property type="molecule type" value="Genomic_DNA"/>
</dbReference>
<evidence type="ECO:0000313" key="10">
    <source>
        <dbReference type="EMBL" id="KRN28400.1"/>
    </source>
</evidence>
<dbReference type="Pfam" id="PF02631">
    <property type="entry name" value="RecX_HTH2"/>
    <property type="match status" value="1"/>
</dbReference>
<dbReference type="Pfam" id="PF21982">
    <property type="entry name" value="RecX_HTH1"/>
    <property type="match status" value="1"/>
</dbReference>
<comment type="similarity">
    <text evidence="3 6">Belongs to the RecX family.</text>
</comment>
<dbReference type="AlphaFoldDB" id="A0A0R2FIN6"/>
<feature type="domain" description="RecX first three-helical" evidence="9">
    <location>
        <begin position="73"/>
        <end position="103"/>
    </location>
</feature>
<dbReference type="Pfam" id="PF21981">
    <property type="entry name" value="RecX_HTH3"/>
    <property type="match status" value="2"/>
</dbReference>
<evidence type="ECO:0000259" key="9">
    <source>
        <dbReference type="Pfam" id="PF21982"/>
    </source>
</evidence>
<organism evidence="10 13">
    <name type="scientific">Lactobacillus selangorensis</name>
    <dbReference type="NCBI Taxonomy" id="81857"/>
    <lineage>
        <taxon>Bacteria</taxon>
        <taxon>Bacillati</taxon>
        <taxon>Bacillota</taxon>
        <taxon>Bacilli</taxon>
        <taxon>Lactobacillales</taxon>
        <taxon>Lactobacillaceae</taxon>
        <taxon>Lactobacillus</taxon>
    </lineage>
</organism>
<evidence type="ECO:0000256" key="2">
    <source>
        <dbReference type="ARBA" id="ARBA00004496"/>
    </source>
</evidence>
<reference evidence="12 13" key="1">
    <citation type="journal article" date="2015" name="Genome Announc.">
        <title>Expanding the biotechnology potential of lactobacilli through comparative genomics of 213 strains and associated genera.</title>
        <authorList>
            <person name="Sun Z."/>
            <person name="Harris H.M."/>
            <person name="McCann A."/>
            <person name="Guo C."/>
            <person name="Argimon S."/>
            <person name="Zhang W."/>
            <person name="Yang X."/>
            <person name="Jeffery I.B."/>
            <person name="Cooney J.C."/>
            <person name="Kagawa T.F."/>
            <person name="Liu W."/>
            <person name="Song Y."/>
            <person name="Salvetti E."/>
            <person name="Wrobel A."/>
            <person name="Rasinkangas P."/>
            <person name="Parkhill J."/>
            <person name="Rea M.C."/>
            <person name="O'Sullivan O."/>
            <person name="Ritari J."/>
            <person name="Douillard F.P."/>
            <person name="Paul Ross R."/>
            <person name="Yang R."/>
            <person name="Briner A.E."/>
            <person name="Felis G.E."/>
            <person name="de Vos W.M."/>
            <person name="Barrangou R."/>
            <person name="Klaenhammer T.R."/>
            <person name="Caufield P.W."/>
            <person name="Cui Y."/>
            <person name="Zhang H."/>
            <person name="O'Toole P.W."/>
        </authorList>
    </citation>
    <scope>NUCLEOTIDE SEQUENCE [LARGE SCALE GENOMIC DNA]</scope>
    <source>
        <strain evidence="10 13">ATCC BAA-66</strain>
        <strain evidence="11 12">DSM 13344</strain>
    </source>
</reference>
<evidence type="ECO:0000256" key="6">
    <source>
        <dbReference type="HAMAP-Rule" id="MF_01114"/>
    </source>
</evidence>
<feature type="domain" description="RecX second three-helical" evidence="7">
    <location>
        <begin position="119"/>
        <end position="160"/>
    </location>
</feature>
<protein>
    <recommendedName>
        <fullName evidence="4 6">Regulatory protein RecX</fullName>
    </recommendedName>
</protein>
<name>A0A0R2FIN6_9LACO</name>
<evidence type="ECO:0000256" key="4">
    <source>
        <dbReference type="ARBA" id="ARBA00018111"/>
    </source>
</evidence>
<keyword evidence="12" id="KW-1185">Reference proteome</keyword>
<dbReference type="STRING" id="81857.IV38_GL001400"/>
<evidence type="ECO:0000259" key="8">
    <source>
        <dbReference type="Pfam" id="PF21981"/>
    </source>
</evidence>
<comment type="caution">
    <text evidence="10">The sequence shown here is derived from an EMBL/GenBank/DDBJ whole genome shotgun (WGS) entry which is preliminary data.</text>
</comment>